<gene>
    <name evidence="4" type="ORF">OIDMADRAFT_44311</name>
</gene>
<dbReference type="STRING" id="913774.A0A0C3GKQ3"/>
<dbReference type="InterPro" id="IPR051911">
    <property type="entry name" value="SDR_oxidoreductase"/>
</dbReference>
<dbReference type="PRINTS" id="PR00081">
    <property type="entry name" value="GDHRDH"/>
</dbReference>
<dbReference type="InterPro" id="IPR036291">
    <property type="entry name" value="NAD(P)-bd_dom_sf"/>
</dbReference>
<accession>A0A0C3GKQ3</accession>
<organism evidence="4 5">
    <name type="scientific">Oidiodendron maius (strain Zn)</name>
    <dbReference type="NCBI Taxonomy" id="913774"/>
    <lineage>
        <taxon>Eukaryota</taxon>
        <taxon>Fungi</taxon>
        <taxon>Dikarya</taxon>
        <taxon>Ascomycota</taxon>
        <taxon>Pezizomycotina</taxon>
        <taxon>Leotiomycetes</taxon>
        <taxon>Leotiomycetes incertae sedis</taxon>
        <taxon>Myxotrichaceae</taxon>
        <taxon>Oidiodendron</taxon>
    </lineage>
</organism>
<dbReference type="HOGENOM" id="CLU_010194_2_9_1"/>
<dbReference type="InParanoid" id="A0A0C3GKQ3"/>
<evidence type="ECO:0000256" key="2">
    <source>
        <dbReference type="ARBA" id="ARBA00023002"/>
    </source>
</evidence>
<dbReference type="EMBL" id="KN832883">
    <property type="protein sequence ID" value="KIM96710.1"/>
    <property type="molecule type" value="Genomic_DNA"/>
</dbReference>
<dbReference type="Pfam" id="PF00106">
    <property type="entry name" value="adh_short"/>
    <property type="match status" value="1"/>
</dbReference>
<dbReference type="AlphaFoldDB" id="A0A0C3GKQ3"/>
<reference evidence="5" key="2">
    <citation type="submission" date="2015-01" db="EMBL/GenBank/DDBJ databases">
        <title>Evolutionary Origins and Diversification of the Mycorrhizal Mutualists.</title>
        <authorList>
            <consortium name="DOE Joint Genome Institute"/>
            <consortium name="Mycorrhizal Genomics Consortium"/>
            <person name="Kohler A."/>
            <person name="Kuo A."/>
            <person name="Nagy L.G."/>
            <person name="Floudas D."/>
            <person name="Copeland A."/>
            <person name="Barry K.W."/>
            <person name="Cichocki N."/>
            <person name="Veneault-Fourrey C."/>
            <person name="LaButti K."/>
            <person name="Lindquist E.A."/>
            <person name="Lipzen A."/>
            <person name="Lundell T."/>
            <person name="Morin E."/>
            <person name="Murat C."/>
            <person name="Riley R."/>
            <person name="Ohm R."/>
            <person name="Sun H."/>
            <person name="Tunlid A."/>
            <person name="Henrissat B."/>
            <person name="Grigoriev I.V."/>
            <person name="Hibbett D.S."/>
            <person name="Martin F."/>
        </authorList>
    </citation>
    <scope>NUCLEOTIDE SEQUENCE [LARGE SCALE GENOMIC DNA]</scope>
    <source>
        <strain evidence="5">Zn</strain>
    </source>
</reference>
<dbReference type="Proteomes" id="UP000054321">
    <property type="component" value="Unassembled WGS sequence"/>
</dbReference>
<proteinExistence type="inferred from homology"/>
<evidence type="ECO:0000256" key="1">
    <source>
        <dbReference type="ARBA" id="ARBA00006484"/>
    </source>
</evidence>
<comment type="similarity">
    <text evidence="1 3">Belongs to the short-chain dehydrogenases/reductases (SDR) family.</text>
</comment>
<dbReference type="SUPFAM" id="SSF51735">
    <property type="entry name" value="NAD(P)-binding Rossmann-fold domains"/>
    <property type="match status" value="1"/>
</dbReference>
<protein>
    <submittedName>
        <fullName evidence="4">Uncharacterized protein</fullName>
    </submittedName>
</protein>
<dbReference type="Gene3D" id="3.40.50.720">
    <property type="entry name" value="NAD(P)-binding Rossmann-like Domain"/>
    <property type="match status" value="1"/>
</dbReference>
<dbReference type="PANTHER" id="PTHR43976:SF16">
    <property type="entry name" value="SHORT-CHAIN DEHYDROGENASE_REDUCTASE FAMILY PROTEIN"/>
    <property type="match status" value="1"/>
</dbReference>
<dbReference type="InterPro" id="IPR002347">
    <property type="entry name" value="SDR_fam"/>
</dbReference>
<dbReference type="OrthoDB" id="1274115at2759"/>
<evidence type="ECO:0000256" key="3">
    <source>
        <dbReference type="RuleBase" id="RU000363"/>
    </source>
</evidence>
<sequence length="290" mass="31344">MANPVWLITGASNGFGLALARTALAAKHRVIGSVRNKNASTNAVREIVENGGHVIEVDMTEPQSNILTKVQEAESIYGRIDILVNNAGYSVLGGIEQFSEDEVLRQYRTNVYGPLFTTQGVLPGMRMRRSGFIVNMSSVGGQDSQAGGGLYGASKFALEGMSESIYHEVKEFGIGVLIVEPGLFRTNFLHALQTPKKPLPEGYKGSIVESTLNLFPSMVGKQKGDPDKAVHRLFEVVSGEGNDGKLHGKVLRLPLGMDAIDRIDKKARTVLEDVAEARKLEEEASSAFGI</sequence>
<keyword evidence="2" id="KW-0560">Oxidoreductase</keyword>
<dbReference type="PRINTS" id="PR00080">
    <property type="entry name" value="SDRFAMILY"/>
</dbReference>
<evidence type="ECO:0000313" key="5">
    <source>
        <dbReference type="Proteomes" id="UP000054321"/>
    </source>
</evidence>
<reference evidence="4 5" key="1">
    <citation type="submission" date="2014-04" db="EMBL/GenBank/DDBJ databases">
        <authorList>
            <consortium name="DOE Joint Genome Institute"/>
            <person name="Kuo A."/>
            <person name="Martino E."/>
            <person name="Perotto S."/>
            <person name="Kohler A."/>
            <person name="Nagy L.G."/>
            <person name="Floudas D."/>
            <person name="Copeland A."/>
            <person name="Barry K.W."/>
            <person name="Cichocki N."/>
            <person name="Veneault-Fourrey C."/>
            <person name="LaButti K."/>
            <person name="Lindquist E.A."/>
            <person name="Lipzen A."/>
            <person name="Lundell T."/>
            <person name="Morin E."/>
            <person name="Murat C."/>
            <person name="Sun H."/>
            <person name="Tunlid A."/>
            <person name="Henrissat B."/>
            <person name="Grigoriev I.V."/>
            <person name="Hibbett D.S."/>
            <person name="Martin F."/>
            <person name="Nordberg H.P."/>
            <person name="Cantor M.N."/>
            <person name="Hua S.X."/>
        </authorList>
    </citation>
    <scope>NUCLEOTIDE SEQUENCE [LARGE SCALE GENOMIC DNA]</scope>
    <source>
        <strain evidence="4 5">Zn</strain>
    </source>
</reference>
<dbReference type="GO" id="GO:0016491">
    <property type="term" value="F:oxidoreductase activity"/>
    <property type="evidence" value="ECO:0007669"/>
    <property type="project" value="UniProtKB-KW"/>
</dbReference>
<name>A0A0C3GKQ3_OIDMZ</name>
<dbReference type="PANTHER" id="PTHR43976">
    <property type="entry name" value="SHORT CHAIN DEHYDROGENASE"/>
    <property type="match status" value="1"/>
</dbReference>
<keyword evidence="5" id="KW-1185">Reference proteome</keyword>
<dbReference type="CDD" id="cd05374">
    <property type="entry name" value="17beta-HSD-like_SDR_c"/>
    <property type="match status" value="1"/>
</dbReference>
<evidence type="ECO:0000313" key="4">
    <source>
        <dbReference type="EMBL" id="KIM96710.1"/>
    </source>
</evidence>